<dbReference type="SUPFAM" id="SSF48008">
    <property type="entry name" value="GntR ligand-binding domain-like"/>
    <property type="match status" value="1"/>
</dbReference>
<protein>
    <submittedName>
        <fullName evidence="5">GntR family transcriptional regulator</fullName>
    </submittedName>
</protein>
<keyword evidence="6" id="KW-1185">Reference proteome</keyword>
<dbReference type="Pfam" id="PF00392">
    <property type="entry name" value="GntR"/>
    <property type="match status" value="1"/>
</dbReference>
<sequence>MSERRIELRRTRSDEIREAIADDIMSGRIFPGVRLDEQELADRFGVSRTPVREALKQLSATGLIVLRAHKGAVVTPITNGGLSELFEGLAELEAACSRLAAEKMSGAERRALESVHREVGDLVRRGDPDEYHLANIRFHDMIYQGSHNGFLAETTVALRRRLSPFSRAQFRNLGRMARSFAEHDQIVTAIVRGDGDAAFRAMRAHLATVEHAFEDYLAEAGRAARTMAATRRRAP</sequence>
<dbReference type="Pfam" id="PF07729">
    <property type="entry name" value="FCD"/>
    <property type="match status" value="1"/>
</dbReference>
<keyword evidence="3" id="KW-0804">Transcription</keyword>
<evidence type="ECO:0000256" key="3">
    <source>
        <dbReference type="ARBA" id="ARBA00023163"/>
    </source>
</evidence>
<evidence type="ECO:0000313" key="6">
    <source>
        <dbReference type="Proteomes" id="UP000595197"/>
    </source>
</evidence>
<dbReference type="Proteomes" id="UP000595197">
    <property type="component" value="Chromosome"/>
</dbReference>
<dbReference type="PANTHER" id="PTHR43537:SF49">
    <property type="entry name" value="TRANSCRIPTIONAL REGULATORY PROTEIN"/>
    <property type="match status" value="1"/>
</dbReference>
<gene>
    <name evidence="5" type="ORF">IGS68_23145</name>
</gene>
<dbReference type="EMBL" id="CP067420">
    <property type="protein sequence ID" value="QQP88876.1"/>
    <property type="molecule type" value="Genomic_DNA"/>
</dbReference>
<dbReference type="PROSITE" id="PS50949">
    <property type="entry name" value="HTH_GNTR"/>
    <property type="match status" value="1"/>
</dbReference>
<dbReference type="PANTHER" id="PTHR43537">
    <property type="entry name" value="TRANSCRIPTIONAL REGULATOR, GNTR FAMILY"/>
    <property type="match status" value="1"/>
</dbReference>
<dbReference type="PRINTS" id="PR00035">
    <property type="entry name" value="HTHGNTR"/>
</dbReference>
<feature type="domain" description="HTH gntR-type" evidence="4">
    <location>
        <begin position="10"/>
        <end position="77"/>
    </location>
</feature>
<dbReference type="InterPro" id="IPR008920">
    <property type="entry name" value="TF_FadR/GntR_C"/>
</dbReference>
<keyword evidence="1" id="KW-0805">Transcription regulation</keyword>
<name>A0ABX7B6Y8_9PROT</name>
<dbReference type="SMART" id="SM00895">
    <property type="entry name" value="FCD"/>
    <property type="match status" value="1"/>
</dbReference>
<dbReference type="InterPro" id="IPR000485">
    <property type="entry name" value="AsnC-type_HTH_dom"/>
</dbReference>
<organism evidence="5 6">
    <name type="scientific">Skermanella cutis</name>
    <dbReference type="NCBI Taxonomy" id="2775420"/>
    <lineage>
        <taxon>Bacteria</taxon>
        <taxon>Pseudomonadati</taxon>
        <taxon>Pseudomonadota</taxon>
        <taxon>Alphaproteobacteria</taxon>
        <taxon>Rhodospirillales</taxon>
        <taxon>Azospirillaceae</taxon>
        <taxon>Skermanella</taxon>
    </lineage>
</organism>
<dbReference type="Gene3D" id="1.10.10.10">
    <property type="entry name" value="Winged helix-like DNA-binding domain superfamily/Winged helix DNA-binding domain"/>
    <property type="match status" value="1"/>
</dbReference>
<evidence type="ECO:0000256" key="2">
    <source>
        <dbReference type="ARBA" id="ARBA00023125"/>
    </source>
</evidence>
<dbReference type="InterPro" id="IPR036390">
    <property type="entry name" value="WH_DNA-bd_sf"/>
</dbReference>
<keyword evidence="2" id="KW-0238">DNA-binding</keyword>
<dbReference type="SMART" id="SM00345">
    <property type="entry name" value="HTH_GNTR"/>
    <property type="match status" value="1"/>
</dbReference>
<dbReference type="InterPro" id="IPR011711">
    <property type="entry name" value="GntR_C"/>
</dbReference>
<dbReference type="RefSeq" id="WP_201074385.1">
    <property type="nucleotide sequence ID" value="NZ_CP067420.1"/>
</dbReference>
<evidence type="ECO:0000256" key="1">
    <source>
        <dbReference type="ARBA" id="ARBA00023015"/>
    </source>
</evidence>
<proteinExistence type="predicted"/>
<accession>A0ABX7B6Y8</accession>
<dbReference type="PRINTS" id="PR00033">
    <property type="entry name" value="HTHASNC"/>
</dbReference>
<dbReference type="InterPro" id="IPR000524">
    <property type="entry name" value="Tscrpt_reg_HTH_GntR"/>
</dbReference>
<dbReference type="CDD" id="cd07377">
    <property type="entry name" value="WHTH_GntR"/>
    <property type="match status" value="1"/>
</dbReference>
<reference evidence="5" key="1">
    <citation type="submission" date="2021-02" db="EMBL/GenBank/DDBJ databases">
        <title>Skermanella TT6 skin isolate.</title>
        <authorList>
            <person name="Lee K."/>
            <person name="Ganzorig M."/>
        </authorList>
    </citation>
    <scope>NUCLEOTIDE SEQUENCE</scope>
    <source>
        <strain evidence="5">TT6</strain>
    </source>
</reference>
<evidence type="ECO:0000259" key="4">
    <source>
        <dbReference type="PROSITE" id="PS50949"/>
    </source>
</evidence>
<dbReference type="InterPro" id="IPR036388">
    <property type="entry name" value="WH-like_DNA-bd_sf"/>
</dbReference>
<dbReference type="Gene3D" id="1.20.120.530">
    <property type="entry name" value="GntR ligand-binding domain-like"/>
    <property type="match status" value="1"/>
</dbReference>
<evidence type="ECO:0000313" key="5">
    <source>
        <dbReference type="EMBL" id="QQP88876.1"/>
    </source>
</evidence>
<dbReference type="SUPFAM" id="SSF46785">
    <property type="entry name" value="Winged helix' DNA-binding domain"/>
    <property type="match status" value="1"/>
</dbReference>